<dbReference type="SUPFAM" id="SSF144052">
    <property type="entry name" value="Thermophilic metalloprotease-like"/>
    <property type="match status" value="1"/>
</dbReference>
<keyword evidence="2" id="KW-0223">Dioxygenase</keyword>
<evidence type="ECO:0000256" key="1">
    <source>
        <dbReference type="ARBA" id="ARBA00022723"/>
    </source>
</evidence>
<organism evidence="2 3">
    <name type="scientific">Rhodococcus rhodochrous J45</name>
    <dbReference type="NCBI Taxonomy" id="935266"/>
    <lineage>
        <taxon>Bacteria</taxon>
        <taxon>Bacillati</taxon>
        <taxon>Actinomycetota</taxon>
        <taxon>Actinomycetes</taxon>
        <taxon>Mycobacteriales</taxon>
        <taxon>Nocardiaceae</taxon>
        <taxon>Rhodococcus</taxon>
    </lineage>
</organism>
<dbReference type="PANTHER" id="PTHR34448">
    <property type="entry name" value="AMINOPEPTIDASE"/>
    <property type="match status" value="1"/>
</dbReference>
<dbReference type="AlphaFoldDB" id="A0A562E324"/>
<dbReference type="GO" id="GO:0051213">
    <property type="term" value="F:dioxygenase activity"/>
    <property type="evidence" value="ECO:0007669"/>
    <property type="project" value="UniProtKB-KW"/>
</dbReference>
<dbReference type="Pfam" id="PF26233">
    <property type="entry name" value="NicX"/>
    <property type="match status" value="1"/>
</dbReference>
<dbReference type="EMBL" id="VLJT01000027">
    <property type="protein sequence ID" value="TWH16104.1"/>
    <property type="molecule type" value="Genomic_DNA"/>
</dbReference>
<accession>A0A562E324</accession>
<dbReference type="GO" id="GO:0046872">
    <property type="term" value="F:metal ion binding"/>
    <property type="evidence" value="ECO:0007669"/>
    <property type="project" value="UniProtKB-KW"/>
</dbReference>
<dbReference type="PANTHER" id="PTHR34448:SF1">
    <property type="entry name" value="BLL6088 PROTEIN"/>
    <property type="match status" value="1"/>
</dbReference>
<sequence>MNPVVFNELCLEQLKLCGVNESETIAVLTRGDERLEYADAFMWAAQRLGAQAYHMRLPSPSDAAGAWQVGDVGLGTNPVAVEALKNVDMVVDCALMLFSAEQTAIQAAGTRILSAVEPIPILARLFPTQELRDRVELSQKYLAEAKSLRITNDFGTDVTYRLGKYPALAEFGYTDTPGRWDHWGCGFAFTGSYDDGVDGTIVLSPGDIIHPFDTYVQSPVKFTIEKGYVVDISGVEGWSSLDADFVKAHIDSFDDPRGYAMSHVGWGLDERARWHGMVQDPAVIGVETRSFYGNVMFSTGPNNELGGPNDTPCHMDIPMRNCSLYLDDELIVDKGDFAVPELRPASRR</sequence>
<protein>
    <submittedName>
        <fullName evidence="2">2,5-dihydroxypyridine 5,6-dioxygenase</fullName>
    </submittedName>
</protein>
<dbReference type="InterPro" id="IPR052170">
    <property type="entry name" value="M29_Exopeptidase"/>
</dbReference>
<keyword evidence="1" id="KW-0479">Metal-binding</keyword>
<evidence type="ECO:0000313" key="2">
    <source>
        <dbReference type="EMBL" id="TWH16104.1"/>
    </source>
</evidence>
<proteinExistence type="predicted"/>
<comment type="caution">
    <text evidence="2">The sequence shown here is derived from an EMBL/GenBank/DDBJ whole genome shotgun (WGS) entry which is preliminary data.</text>
</comment>
<gene>
    <name evidence="2" type="ORF">L618_002900000400</name>
</gene>
<dbReference type="Proteomes" id="UP000317573">
    <property type="component" value="Unassembled WGS sequence"/>
</dbReference>
<name>A0A562E324_RHORH</name>
<dbReference type="InterPro" id="IPR058739">
    <property type="entry name" value="NicX"/>
</dbReference>
<keyword evidence="2" id="KW-0560">Oxidoreductase</keyword>
<reference evidence="2 3" key="1">
    <citation type="submission" date="2019-07" db="EMBL/GenBank/DDBJ databases">
        <title>Genome sequencing of lignin-degrading bacterial isolates.</title>
        <authorList>
            <person name="Gladden J."/>
        </authorList>
    </citation>
    <scope>NUCLEOTIDE SEQUENCE [LARGE SCALE GENOMIC DNA]</scope>
    <source>
        <strain evidence="2 3">J45</strain>
    </source>
</reference>
<evidence type="ECO:0000313" key="3">
    <source>
        <dbReference type="Proteomes" id="UP000317573"/>
    </source>
</evidence>